<dbReference type="InterPro" id="IPR008271">
    <property type="entry name" value="Ser/Thr_kinase_AS"/>
</dbReference>
<name>A0A511H4H4_9BACT</name>
<dbReference type="Proteomes" id="UP000198717">
    <property type="component" value="Unassembled WGS sequence"/>
</dbReference>
<keyword evidence="3" id="KW-0547">Nucleotide-binding</keyword>
<dbReference type="PROSITE" id="PS00108">
    <property type="entry name" value="PROTEIN_KINASE_ST"/>
    <property type="match status" value="1"/>
</dbReference>
<keyword evidence="5" id="KW-0067">ATP-binding</keyword>
<keyword evidence="9" id="KW-1185">Reference proteome</keyword>
<reference evidence="8 9" key="1">
    <citation type="submission" date="2016-10" db="EMBL/GenBank/DDBJ databases">
        <authorList>
            <person name="Varghese N."/>
            <person name="Submissions S."/>
        </authorList>
    </citation>
    <scope>NUCLEOTIDE SEQUENCE [LARGE SCALE GENOMIC DNA]</scope>
    <source>
        <strain evidence="8 9">DSM 2260</strain>
    </source>
</reference>
<protein>
    <recommendedName>
        <fullName evidence="1">non-specific serine/threonine protein kinase</fullName>
        <ecNumber evidence="1">2.7.11.1</ecNumber>
    </recommendedName>
</protein>
<organism evidence="7 10">
    <name type="scientific">Myxococcus virescens</name>
    <dbReference type="NCBI Taxonomy" id="83456"/>
    <lineage>
        <taxon>Bacteria</taxon>
        <taxon>Pseudomonadati</taxon>
        <taxon>Myxococcota</taxon>
        <taxon>Myxococcia</taxon>
        <taxon>Myxococcales</taxon>
        <taxon>Cystobacterineae</taxon>
        <taxon>Myxococcaceae</taxon>
        <taxon>Myxococcus</taxon>
    </lineage>
</organism>
<dbReference type="SMART" id="SM00220">
    <property type="entry name" value="S_TKc"/>
    <property type="match status" value="1"/>
</dbReference>
<reference evidence="7 10" key="2">
    <citation type="submission" date="2019-07" db="EMBL/GenBank/DDBJ databases">
        <title>Whole genome shotgun sequence of Myxococcus virescens NBRC 100334.</title>
        <authorList>
            <person name="Hosoyama A."/>
            <person name="Uohara A."/>
            <person name="Ohji S."/>
            <person name="Ichikawa N."/>
        </authorList>
    </citation>
    <scope>NUCLEOTIDE SEQUENCE [LARGE SCALE GENOMIC DNA]</scope>
    <source>
        <strain evidence="7 10">NBRC 100334</strain>
    </source>
</reference>
<evidence type="ECO:0000256" key="4">
    <source>
        <dbReference type="ARBA" id="ARBA00022777"/>
    </source>
</evidence>
<feature type="domain" description="Protein kinase" evidence="6">
    <location>
        <begin position="18"/>
        <end position="285"/>
    </location>
</feature>
<evidence type="ECO:0000313" key="9">
    <source>
        <dbReference type="Proteomes" id="UP000198717"/>
    </source>
</evidence>
<dbReference type="GO" id="GO:0005524">
    <property type="term" value="F:ATP binding"/>
    <property type="evidence" value="ECO:0007669"/>
    <property type="project" value="UniProtKB-KW"/>
</dbReference>
<evidence type="ECO:0000259" key="6">
    <source>
        <dbReference type="PROSITE" id="PS50011"/>
    </source>
</evidence>
<dbReference type="AlphaFoldDB" id="A0A511H4H4"/>
<dbReference type="PROSITE" id="PS50011">
    <property type="entry name" value="PROTEIN_KINASE_DOM"/>
    <property type="match status" value="1"/>
</dbReference>
<dbReference type="RefSeq" id="WP_090490790.1">
    <property type="nucleotide sequence ID" value="NZ_BJVY01000001.1"/>
</dbReference>
<dbReference type="InterPro" id="IPR050660">
    <property type="entry name" value="NEK_Ser/Thr_kinase"/>
</dbReference>
<evidence type="ECO:0000256" key="2">
    <source>
        <dbReference type="ARBA" id="ARBA00022679"/>
    </source>
</evidence>
<proteinExistence type="predicted"/>
<evidence type="ECO:0000256" key="5">
    <source>
        <dbReference type="ARBA" id="ARBA00022840"/>
    </source>
</evidence>
<dbReference type="GO" id="GO:0004674">
    <property type="term" value="F:protein serine/threonine kinase activity"/>
    <property type="evidence" value="ECO:0007669"/>
    <property type="project" value="UniProtKB-KW"/>
</dbReference>
<evidence type="ECO:0000256" key="1">
    <source>
        <dbReference type="ARBA" id="ARBA00012513"/>
    </source>
</evidence>
<dbReference type="EMBL" id="BJVY01000001">
    <property type="protein sequence ID" value="GEL68422.1"/>
    <property type="molecule type" value="Genomic_DNA"/>
</dbReference>
<dbReference type="InterPro" id="IPR000719">
    <property type="entry name" value="Prot_kinase_dom"/>
</dbReference>
<dbReference type="CDD" id="cd14014">
    <property type="entry name" value="STKc_PknB_like"/>
    <property type="match status" value="1"/>
</dbReference>
<dbReference type="Pfam" id="PF00069">
    <property type="entry name" value="Pkinase"/>
    <property type="match status" value="1"/>
</dbReference>
<keyword evidence="4 8" id="KW-0418">Kinase</keyword>
<dbReference type="SUPFAM" id="SSF56112">
    <property type="entry name" value="Protein kinase-like (PK-like)"/>
    <property type="match status" value="1"/>
</dbReference>
<keyword evidence="2" id="KW-0808">Transferase</keyword>
<dbReference type="EC" id="2.7.11.1" evidence="1"/>
<dbReference type="Proteomes" id="UP000321224">
    <property type="component" value="Unassembled WGS sequence"/>
</dbReference>
<sequence length="614" mass="65446">MAEAQRREDSPGTRIAGFTLGKQLGSGACGNVYLAMRDGEEVALKLQYLHRMGGWPERECAILLRLRHPNVVAFRACGKFPGVAPRLFYLAMERVRGRPLHQWVEEENPSARQVARLLRGMALGLEATHAAGVVHRDLKESNVMVREPDGEPVLVDFGVGDFAGAPRLTQGVLPPGTALYRSPEALAFRRASSAVTARRYRCGPADDIYALGVVLYWMLTGRPPFLEVVTPTEIEAVISKAPRAPHTVNPRVPPALSELCLRLLAKAPEARGSAEALSADVERALATADAAWDVPLCEWRQDAETPGPDSGSEDDNDAALAMWAEGGDARRASSPRRGPLPRKPPLELCAVEASAPRTPARERAARWAVVLAGLACAVGAWLWVAPPTLGSGSNPIREVALPGGPPESEQAALLPSPGPTLAAVTAEVAHPKKEELPVKQMLDSVTTPPQPASSARAFKAAARTMVAVAACSGLGCPSGPQVRPAPPGEPCPPGAVEAMKRAGIRIGDRTSLAFVDDKDFGEPVLVREGRVQVELGTNFGPLTSGKAVGELIFADRVYGRFTQAYTRGGDFIPVCLEMVEQYGVRGIRRKGSDPSPGTATVSNTAVLYAVNRFE</sequence>
<evidence type="ECO:0000256" key="3">
    <source>
        <dbReference type="ARBA" id="ARBA00022741"/>
    </source>
</evidence>
<keyword evidence="8" id="KW-0723">Serine/threonine-protein kinase</keyword>
<dbReference type="Gene3D" id="1.10.510.10">
    <property type="entry name" value="Transferase(Phosphotransferase) domain 1"/>
    <property type="match status" value="1"/>
</dbReference>
<dbReference type="PANTHER" id="PTHR43671">
    <property type="entry name" value="SERINE/THREONINE-PROTEIN KINASE NEK"/>
    <property type="match status" value="1"/>
</dbReference>
<dbReference type="InterPro" id="IPR011009">
    <property type="entry name" value="Kinase-like_dom_sf"/>
</dbReference>
<gene>
    <name evidence="7" type="ORF">MVI01_02060</name>
    <name evidence="8" type="ORF">SAMN04488504_105379</name>
</gene>
<comment type="caution">
    <text evidence="7">The sequence shown here is derived from an EMBL/GenBank/DDBJ whole genome shotgun (WGS) entry which is preliminary data.</text>
</comment>
<evidence type="ECO:0000313" key="7">
    <source>
        <dbReference type="EMBL" id="GEL68422.1"/>
    </source>
</evidence>
<dbReference type="EMBL" id="FNAJ01000005">
    <property type="protein sequence ID" value="SDE27537.1"/>
    <property type="molecule type" value="Genomic_DNA"/>
</dbReference>
<dbReference type="PANTHER" id="PTHR43671:SF13">
    <property type="entry name" value="SERINE_THREONINE-PROTEIN KINASE NEK2"/>
    <property type="match status" value="1"/>
</dbReference>
<evidence type="ECO:0000313" key="10">
    <source>
        <dbReference type="Proteomes" id="UP000321224"/>
    </source>
</evidence>
<accession>A0A511H4H4</accession>
<dbReference type="Gene3D" id="3.30.200.20">
    <property type="entry name" value="Phosphorylase Kinase, domain 1"/>
    <property type="match status" value="1"/>
</dbReference>
<evidence type="ECO:0000313" key="8">
    <source>
        <dbReference type="EMBL" id="SDE27537.1"/>
    </source>
</evidence>